<keyword evidence="2" id="KW-1185">Reference proteome</keyword>
<gene>
    <name evidence="3" type="primary">LOC136091355</name>
</gene>
<dbReference type="Pfam" id="PF04749">
    <property type="entry name" value="PLAC8"/>
    <property type="match status" value="1"/>
</dbReference>
<dbReference type="InterPro" id="IPR006461">
    <property type="entry name" value="PLAC_motif_containing"/>
</dbReference>
<evidence type="ECO:0000256" key="1">
    <source>
        <dbReference type="ARBA" id="ARBA00009024"/>
    </source>
</evidence>
<sequence>MSEFKHGICSCCNDVGLTCVTFFAPAIIAGKNAEYVGDNCCIYGCLGTSCIGLYLRAMTREKIRKKYYIRGTLFKDLCCHLFCCYCALIQEAQLLRTCEQKCEAFEFSNMEMNRQ</sequence>
<protein>
    <submittedName>
        <fullName evidence="3">Cornifelin homolog A-like</fullName>
    </submittedName>
</protein>
<name>A0ABM4DK41_HYDVU</name>
<reference evidence="3" key="1">
    <citation type="submission" date="2025-08" db="UniProtKB">
        <authorList>
            <consortium name="RefSeq"/>
        </authorList>
    </citation>
    <scope>IDENTIFICATION</scope>
</reference>
<evidence type="ECO:0000313" key="2">
    <source>
        <dbReference type="Proteomes" id="UP001652625"/>
    </source>
</evidence>
<organism evidence="2 3">
    <name type="scientific">Hydra vulgaris</name>
    <name type="common">Hydra</name>
    <name type="synonym">Hydra attenuata</name>
    <dbReference type="NCBI Taxonomy" id="6087"/>
    <lineage>
        <taxon>Eukaryota</taxon>
        <taxon>Metazoa</taxon>
        <taxon>Cnidaria</taxon>
        <taxon>Hydrozoa</taxon>
        <taxon>Hydroidolina</taxon>
        <taxon>Anthoathecata</taxon>
        <taxon>Aplanulata</taxon>
        <taxon>Hydridae</taxon>
        <taxon>Hydra</taxon>
    </lineage>
</organism>
<dbReference type="NCBIfam" id="TIGR01571">
    <property type="entry name" value="A_thal_Cys_rich"/>
    <property type="match status" value="1"/>
</dbReference>
<evidence type="ECO:0000313" key="3">
    <source>
        <dbReference type="RefSeq" id="XP_065674899.1"/>
    </source>
</evidence>
<dbReference type="Proteomes" id="UP001652625">
    <property type="component" value="Chromosome 15"/>
</dbReference>
<accession>A0ABM4DK41</accession>
<dbReference type="RefSeq" id="XP_065674899.1">
    <property type="nucleotide sequence ID" value="XM_065818827.1"/>
</dbReference>
<dbReference type="PANTHER" id="PTHR15907">
    <property type="entry name" value="DUF614 FAMILY PROTEIN-RELATED"/>
    <property type="match status" value="1"/>
</dbReference>
<dbReference type="GeneID" id="136091355"/>
<proteinExistence type="inferred from homology"/>
<comment type="similarity">
    <text evidence="1">Belongs to the cornifelin family.</text>
</comment>